<dbReference type="NCBIfam" id="TIGR01022">
    <property type="entry name" value="rpmJ_bact"/>
    <property type="match status" value="1"/>
</dbReference>
<dbReference type="InterPro" id="IPR052143">
    <property type="entry name" value="Mitoribosomal_bL36m"/>
</dbReference>
<name>A0A1I7XTY4_HETBA</name>
<evidence type="ECO:0000256" key="2">
    <source>
        <dbReference type="ARBA" id="ARBA00007645"/>
    </source>
</evidence>
<proteinExistence type="inferred from homology"/>
<sequence length="78" mass="9096">MSGIITRIVSEGSHISRHFLGVRSAPLKEYSAGFKVKARLKLRCRSCYFVRVDGRLHVECNEHGRHRQREIFDVKALW</sequence>
<keyword evidence="6 7" id="KW-0687">Ribonucleoprotein</keyword>
<dbReference type="SUPFAM" id="SSF57840">
    <property type="entry name" value="Ribosomal protein L36"/>
    <property type="match status" value="1"/>
</dbReference>
<protein>
    <recommendedName>
        <fullName evidence="7">Ribosomal protein</fullName>
    </recommendedName>
</protein>
<dbReference type="InterPro" id="IPR035977">
    <property type="entry name" value="Ribosomal_bL36_sp"/>
</dbReference>
<dbReference type="PANTHER" id="PTHR46909">
    <property type="entry name" value="39S RIBOSOMAL PROTEIN L36, MITOCHONDRIAL"/>
    <property type="match status" value="1"/>
</dbReference>
<evidence type="ECO:0000256" key="3">
    <source>
        <dbReference type="ARBA" id="ARBA00022946"/>
    </source>
</evidence>
<evidence type="ECO:0000256" key="5">
    <source>
        <dbReference type="ARBA" id="ARBA00023128"/>
    </source>
</evidence>
<dbReference type="GO" id="GO:0003735">
    <property type="term" value="F:structural constituent of ribosome"/>
    <property type="evidence" value="ECO:0007669"/>
    <property type="project" value="InterPro"/>
</dbReference>
<keyword evidence="3" id="KW-0809">Transit peptide</keyword>
<organism evidence="8 9">
    <name type="scientific">Heterorhabditis bacteriophora</name>
    <name type="common">Entomopathogenic nematode worm</name>
    <dbReference type="NCBI Taxonomy" id="37862"/>
    <lineage>
        <taxon>Eukaryota</taxon>
        <taxon>Metazoa</taxon>
        <taxon>Ecdysozoa</taxon>
        <taxon>Nematoda</taxon>
        <taxon>Chromadorea</taxon>
        <taxon>Rhabditida</taxon>
        <taxon>Rhabditina</taxon>
        <taxon>Rhabditomorpha</taxon>
        <taxon>Strongyloidea</taxon>
        <taxon>Heterorhabditidae</taxon>
        <taxon>Heterorhabditis</taxon>
    </lineage>
</organism>
<accession>A0A1I7XTY4</accession>
<dbReference type="GO" id="GO:0006412">
    <property type="term" value="P:translation"/>
    <property type="evidence" value="ECO:0007669"/>
    <property type="project" value="InterPro"/>
</dbReference>
<evidence type="ECO:0000313" key="8">
    <source>
        <dbReference type="Proteomes" id="UP000095283"/>
    </source>
</evidence>
<evidence type="ECO:0000256" key="6">
    <source>
        <dbReference type="ARBA" id="ARBA00023274"/>
    </source>
</evidence>
<dbReference type="WBParaSite" id="Hba_20802">
    <property type="protein sequence ID" value="Hba_20802"/>
    <property type="gene ID" value="Hba_20802"/>
</dbReference>
<evidence type="ECO:0000256" key="4">
    <source>
        <dbReference type="ARBA" id="ARBA00022980"/>
    </source>
</evidence>
<evidence type="ECO:0000256" key="1">
    <source>
        <dbReference type="ARBA" id="ARBA00004173"/>
    </source>
</evidence>
<keyword evidence="8" id="KW-1185">Reference proteome</keyword>
<evidence type="ECO:0000256" key="7">
    <source>
        <dbReference type="RuleBase" id="RU000570"/>
    </source>
</evidence>
<dbReference type="Proteomes" id="UP000095283">
    <property type="component" value="Unplaced"/>
</dbReference>
<dbReference type="PANTHER" id="PTHR46909:SF1">
    <property type="entry name" value="LARGE RIBOSOMAL SUBUNIT PROTEIN BL36M"/>
    <property type="match status" value="1"/>
</dbReference>
<keyword evidence="5" id="KW-0496">Mitochondrion</keyword>
<dbReference type="InterPro" id="IPR000473">
    <property type="entry name" value="Ribosomal_bL36"/>
</dbReference>
<evidence type="ECO:0000313" key="9">
    <source>
        <dbReference type="WBParaSite" id="Hba_20802"/>
    </source>
</evidence>
<comment type="subcellular location">
    <subcellularLocation>
        <location evidence="1">Mitochondrion</location>
    </subcellularLocation>
</comment>
<reference evidence="9" key="1">
    <citation type="submission" date="2016-11" db="UniProtKB">
        <authorList>
            <consortium name="WormBaseParasite"/>
        </authorList>
    </citation>
    <scope>IDENTIFICATION</scope>
</reference>
<keyword evidence="4 7" id="KW-0689">Ribosomal protein</keyword>
<dbReference type="Pfam" id="PF00444">
    <property type="entry name" value="Ribosomal_L36"/>
    <property type="match status" value="1"/>
</dbReference>
<dbReference type="GO" id="GO:0005762">
    <property type="term" value="C:mitochondrial large ribosomal subunit"/>
    <property type="evidence" value="ECO:0007669"/>
    <property type="project" value="TreeGrafter"/>
</dbReference>
<dbReference type="AlphaFoldDB" id="A0A1I7XTY4"/>
<comment type="similarity">
    <text evidence="2 7">Belongs to the bacterial ribosomal protein bL36 family.</text>
</comment>